<name>A0A0R1Q3I4_9LACO</name>
<feature type="transmembrane region" description="Helical" evidence="1">
    <location>
        <begin position="214"/>
        <end position="234"/>
    </location>
</feature>
<feature type="transmembrane region" description="Helical" evidence="1">
    <location>
        <begin position="240"/>
        <end position="260"/>
    </location>
</feature>
<dbReference type="Pfam" id="PF04018">
    <property type="entry name" value="VCA0040-like"/>
    <property type="match status" value="1"/>
</dbReference>
<protein>
    <recommendedName>
        <fullName evidence="4">Integral membrane protein</fullName>
    </recommendedName>
</protein>
<dbReference type="Proteomes" id="UP000051790">
    <property type="component" value="Unassembled WGS sequence"/>
</dbReference>
<organism evidence="2 3">
    <name type="scientific">Lacticaseibacillus manihotivorans DSM 13343 = JCM 12514</name>
    <dbReference type="NCBI Taxonomy" id="1423769"/>
    <lineage>
        <taxon>Bacteria</taxon>
        <taxon>Bacillati</taxon>
        <taxon>Bacillota</taxon>
        <taxon>Bacilli</taxon>
        <taxon>Lactobacillales</taxon>
        <taxon>Lactobacillaceae</taxon>
        <taxon>Lacticaseibacillus</taxon>
    </lineage>
</organism>
<gene>
    <name evidence="2" type="ORF">FD01_GL002936</name>
</gene>
<feature type="transmembrane region" description="Helical" evidence="1">
    <location>
        <begin position="12"/>
        <end position="35"/>
    </location>
</feature>
<reference evidence="2 3" key="1">
    <citation type="journal article" date="2015" name="Genome Announc.">
        <title>Expanding the biotechnology potential of lactobacilli through comparative genomics of 213 strains and associated genera.</title>
        <authorList>
            <person name="Sun Z."/>
            <person name="Harris H.M."/>
            <person name="McCann A."/>
            <person name="Guo C."/>
            <person name="Argimon S."/>
            <person name="Zhang W."/>
            <person name="Yang X."/>
            <person name="Jeffery I.B."/>
            <person name="Cooney J.C."/>
            <person name="Kagawa T.F."/>
            <person name="Liu W."/>
            <person name="Song Y."/>
            <person name="Salvetti E."/>
            <person name="Wrobel A."/>
            <person name="Rasinkangas P."/>
            <person name="Parkhill J."/>
            <person name="Rea M.C."/>
            <person name="O'Sullivan O."/>
            <person name="Ritari J."/>
            <person name="Douillard F.P."/>
            <person name="Paul Ross R."/>
            <person name="Yang R."/>
            <person name="Briner A.E."/>
            <person name="Felis G.E."/>
            <person name="de Vos W.M."/>
            <person name="Barrangou R."/>
            <person name="Klaenhammer T.R."/>
            <person name="Caufield P.W."/>
            <person name="Cui Y."/>
            <person name="Zhang H."/>
            <person name="O'Toole P.W."/>
        </authorList>
    </citation>
    <scope>NUCLEOTIDE SEQUENCE [LARGE SCALE GENOMIC DNA]</scope>
    <source>
        <strain evidence="2 3">DSM 13343</strain>
    </source>
</reference>
<feature type="transmembrane region" description="Helical" evidence="1">
    <location>
        <begin position="55"/>
        <end position="78"/>
    </location>
</feature>
<accession>A0A0R1Q3I4</accession>
<keyword evidence="1" id="KW-0472">Membrane</keyword>
<keyword evidence="3" id="KW-1185">Reference proteome</keyword>
<dbReference type="EMBL" id="AZEU01000330">
    <property type="protein sequence ID" value="KRL36706.1"/>
    <property type="molecule type" value="Genomic_DNA"/>
</dbReference>
<dbReference type="PATRIC" id="fig|1423769.4.peg.3166"/>
<dbReference type="OrthoDB" id="9793746at2"/>
<dbReference type="InterPro" id="IPR007163">
    <property type="entry name" value="VCA0040-like"/>
</dbReference>
<evidence type="ECO:0008006" key="4">
    <source>
        <dbReference type="Google" id="ProtNLM"/>
    </source>
</evidence>
<sequence>MQAWLFRFLKGIFIGSGFILPGVSGGALAAVFGLYTRMIAFLAHPFKNLKQDVLFFLPVGFGAMAGVFGLSFVVAFVLGAYETPILWLFVGCIVGTAKPLWQQAGLSGRMKKHIWVMGVVALIALFLLKQGAQHFSGSVPQNFGTWMIAGALIALGILVPGLSPSNFLVYLGLYEPMAVGIREVDFGVMVPVALGGLLCLASLAKLINWAFSKWYAMLFHMILGVVIASTIMIAPLTATYSLSVIIWSLAGLAFGIWLGAWMSNLEAKHVPAG</sequence>
<comment type="caution">
    <text evidence="2">The sequence shown here is derived from an EMBL/GenBank/DDBJ whole genome shotgun (WGS) entry which is preliminary data.</text>
</comment>
<evidence type="ECO:0000313" key="3">
    <source>
        <dbReference type="Proteomes" id="UP000051790"/>
    </source>
</evidence>
<dbReference type="PANTHER" id="PTHR37308">
    <property type="entry name" value="INTEGRAL MEMBRANE PROTEIN"/>
    <property type="match status" value="1"/>
</dbReference>
<evidence type="ECO:0000313" key="2">
    <source>
        <dbReference type="EMBL" id="KRL36706.1"/>
    </source>
</evidence>
<feature type="transmembrane region" description="Helical" evidence="1">
    <location>
        <begin position="113"/>
        <end position="131"/>
    </location>
</feature>
<proteinExistence type="predicted"/>
<dbReference type="AlphaFoldDB" id="A0A0R1Q3I4"/>
<keyword evidence="1" id="KW-0812">Transmembrane</keyword>
<dbReference type="PANTHER" id="PTHR37308:SF1">
    <property type="entry name" value="POLYPRENYL-PHOSPHATE TRANSPORTER"/>
    <property type="match status" value="1"/>
</dbReference>
<feature type="transmembrane region" description="Helical" evidence="1">
    <location>
        <begin position="85"/>
        <end position="101"/>
    </location>
</feature>
<keyword evidence="1" id="KW-1133">Transmembrane helix</keyword>
<feature type="transmembrane region" description="Helical" evidence="1">
    <location>
        <begin position="186"/>
        <end position="207"/>
    </location>
</feature>
<dbReference type="RefSeq" id="WP_054717262.1">
    <property type="nucleotide sequence ID" value="NZ_AZEU01000330.1"/>
</dbReference>
<evidence type="ECO:0000256" key="1">
    <source>
        <dbReference type="SAM" id="Phobius"/>
    </source>
</evidence>
<feature type="transmembrane region" description="Helical" evidence="1">
    <location>
        <begin position="143"/>
        <end position="163"/>
    </location>
</feature>